<dbReference type="AlphaFoldDB" id="A0AAD5QUF7"/>
<accession>A0AAD5QUF7</accession>
<organism evidence="1 2">
    <name type="scientific">Parelaphostrongylus tenuis</name>
    <name type="common">Meningeal worm</name>
    <dbReference type="NCBI Taxonomy" id="148309"/>
    <lineage>
        <taxon>Eukaryota</taxon>
        <taxon>Metazoa</taxon>
        <taxon>Ecdysozoa</taxon>
        <taxon>Nematoda</taxon>
        <taxon>Chromadorea</taxon>
        <taxon>Rhabditida</taxon>
        <taxon>Rhabditina</taxon>
        <taxon>Rhabditomorpha</taxon>
        <taxon>Strongyloidea</taxon>
        <taxon>Metastrongylidae</taxon>
        <taxon>Parelaphostrongylus</taxon>
    </lineage>
</organism>
<evidence type="ECO:0000313" key="1">
    <source>
        <dbReference type="EMBL" id="KAJ1365218.1"/>
    </source>
</evidence>
<reference evidence="1" key="1">
    <citation type="submission" date="2021-06" db="EMBL/GenBank/DDBJ databases">
        <title>Parelaphostrongylus tenuis whole genome reference sequence.</title>
        <authorList>
            <person name="Garwood T.J."/>
            <person name="Larsen P.A."/>
            <person name="Fountain-Jones N.M."/>
            <person name="Garbe J.R."/>
            <person name="Macchietto M.G."/>
            <person name="Kania S.A."/>
            <person name="Gerhold R.W."/>
            <person name="Richards J.E."/>
            <person name="Wolf T.M."/>
        </authorList>
    </citation>
    <scope>NUCLEOTIDE SEQUENCE</scope>
    <source>
        <strain evidence="1">MNPRO001-30</strain>
        <tissue evidence="1">Meninges</tissue>
    </source>
</reference>
<dbReference type="Proteomes" id="UP001196413">
    <property type="component" value="Unassembled WGS sequence"/>
</dbReference>
<gene>
    <name evidence="1" type="ORF">KIN20_025456</name>
</gene>
<sequence length="54" mass="5955">MATACKSSLSEPQCEFGLVFTVKEDSGEGSHSVKDETGEDSLTLRKKAGENWFW</sequence>
<proteinExistence type="predicted"/>
<comment type="caution">
    <text evidence="1">The sequence shown here is derived from an EMBL/GenBank/DDBJ whole genome shotgun (WGS) entry which is preliminary data.</text>
</comment>
<keyword evidence="2" id="KW-1185">Reference proteome</keyword>
<protein>
    <submittedName>
        <fullName evidence="1">Uncharacterized protein</fullName>
    </submittedName>
</protein>
<dbReference type="EMBL" id="JAHQIW010005195">
    <property type="protein sequence ID" value="KAJ1365218.1"/>
    <property type="molecule type" value="Genomic_DNA"/>
</dbReference>
<evidence type="ECO:0000313" key="2">
    <source>
        <dbReference type="Proteomes" id="UP001196413"/>
    </source>
</evidence>
<name>A0AAD5QUF7_PARTN</name>